<dbReference type="Gene3D" id="3.40.190.290">
    <property type="match status" value="1"/>
</dbReference>
<dbReference type="EMBL" id="QNSE01000007">
    <property type="protein sequence ID" value="RBP83111.1"/>
    <property type="molecule type" value="Genomic_DNA"/>
</dbReference>
<name>A0A366J7V3_9GAMM</name>
<dbReference type="GO" id="GO:0003700">
    <property type="term" value="F:DNA-binding transcription factor activity"/>
    <property type="evidence" value="ECO:0007669"/>
    <property type="project" value="InterPro"/>
</dbReference>
<dbReference type="InterPro" id="IPR000847">
    <property type="entry name" value="LysR_HTH_N"/>
</dbReference>
<dbReference type="InterPro" id="IPR036390">
    <property type="entry name" value="WH_DNA-bd_sf"/>
</dbReference>
<dbReference type="Proteomes" id="UP000252792">
    <property type="component" value="Unassembled WGS sequence"/>
</dbReference>
<protein>
    <submittedName>
        <fullName evidence="6">LysR family transcriptional regulator</fullName>
    </submittedName>
</protein>
<dbReference type="Pfam" id="PF03466">
    <property type="entry name" value="LysR_substrate"/>
    <property type="match status" value="1"/>
</dbReference>
<evidence type="ECO:0000256" key="2">
    <source>
        <dbReference type="ARBA" id="ARBA00023015"/>
    </source>
</evidence>
<keyword evidence="4" id="KW-0804">Transcription</keyword>
<dbReference type="SUPFAM" id="SSF53850">
    <property type="entry name" value="Periplasmic binding protein-like II"/>
    <property type="match status" value="1"/>
</dbReference>
<dbReference type="SUPFAM" id="SSF46785">
    <property type="entry name" value="Winged helix' DNA-binding domain"/>
    <property type="match status" value="1"/>
</dbReference>
<evidence type="ECO:0000256" key="4">
    <source>
        <dbReference type="ARBA" id="ARBA00023163"/>
    </source>
</evidence>
<comment type="caution">
    <text evidence="6">The sequence shown here is derived from an EMBL/GenBank/DDBJ whole genome shotgun (WGS) entry which is preliminary data.</text>
</comment>
<sequence>METNGIKLFVLAAETLNISAAGQQLGLTPSVASAWLSKLETQVGADLFHRTTRKVSLSIEGKEFLPYAKEILAQQESALAALGRGNPNVSGTLRFAASSTFAQRYVMPILQEFLERYPDINVELMLSDSQVKLIEGGFDLALRNLAAEDSSLIGRRLASDTRVLCASPEYIEIHGTPETPEDLTKHQLLVFMNAKARKLIALSDQQQYTFPPANTKPRVVCDDGASLRIAAKAGLGICMSSLWNIHSELLDGSLVRVLPDYQIDDQSAVWLVYPKSNVLTAKVRVFIDYLLEKIGDPPIWEDEKPTFTS</sequence>
<proteinExistence type="inferred from homology"/>
<dbReference type="Pfam" id="PF00126">
    <property type="entry name" value="HTH_1"/>
    <property type="match status" value="1"/>
</dbReference>
<gene>
    <name evidence="6" type="ORF">DFP80_10779</name>
</gene>
<dbReference type="InterPro" id="IPR005119">
    <property type="entry name" value="LysR_subst-bd"/>
</dbReference>
<evidence type="ECO:0000256" key="3">
    <source>
        <dbReference type="ARBA" id="ARBA00023125"/>
    </source>
</evidence>
<dbReference type="GO" id="GO:0003677">
    <property type="term" value="F:DNA binding"/>
    <property type="evidence" value="ECO:0007669"/>
    <property type="project" value="UniProtKB-KW"/>
</dbReference>
<accession>A0A366J7V3</accession>
<dbReference type="InterPro" id="IPR058163">
    <property type="entry name" value="LysR-type_TF_proteobact-type"/>
</dbReference>
<comment type="similarity">
    <text evidence="1">Belongs to the LysR transcriptional regulatory family.</text>
</comment>
<dbReference type="Gene3D" id="1.10.10.10">
    <property type="entry name" value="Winged helix-like DNA-binding domain superfamily/Winged helix DNA-binding domain"/>
    <property type="match status" value="1"/>
</dbReference>
<evidence type="ECO:0000313" key="7">
    <source>
        <dbReference type="Proteomes" id="UP000252792"/>
    </source>
</evidence>
<keyword evidence="7" id="KW-1185">Reference proteome</keyword>
<dbReference type="PROSITE" id="PS50931">
    <property type="entry name" value="HTH_LYSR"/>
    <property type="match status" value="1"/>
</dbReference>
<dbReference type="CDD" id="cd08422">
    <property type="entry name" value="PBP2_CrgA_like"/>
    <property type="match status" value="1"/>
</dbReference>
<dbReference type="OrthoDB" id="9815676at2"/>
<dbReference type="PANTHER" id="PTHR30537:SF5">
    <property type="entry name" value="HTH-TYPE TRANSCRIPTIONAL ACTIVATOR TTDR-RELATED"/>
    <property type="match status" value="1"/>
</dbReference>
<dbReference type="PANTHER" id="PTHR30537">
    <property type="entry name" value="HTH-TYPE TRANSCRIPTIONAL REGULATOR"/>
    <property type="match status" value="1"/>
</dbReference>
<organism evidence="6 7">
    <name type="scientific">Marinomonas rhizomae</name>
    <dbReference type="NCBI Taxonomy" id="491948"/>
    <lineage>
        <taxon>Bacteria</taxon>
        <taxon>Pseudomonadati</taxon>
        <taxon>Pseudomonadota</taxon>
        <taxon>Gammaproteobacteria</taxon>
        <taxon>Oceanospirillales</taxon>
        <taxon>Oceanospirillaceae</taxon>
        <taxon>Marinomonas</taxon>
    </lineage>
</organism>
<feature type="domain" description="HTH lysR-type" evidence="5">
    <location>
        <begin position="1"/>
        <end position="58"/>
    </location>
</feature>
<dbReference type="InterPro" id="IPR036388">
    <property type="entry name" value="WH-like_DNA-bd_sf"/>
</dbReference>
<dbReference type="AlphaFoldDB" id="A0A366J7V3"/>
<evidence type="ECO:0000259" key="5">
    <source>
        <dbReference type="PROSITE" id="PS50931"/>
    </source>
</evidence>
<evidence type="ECO:0000256" key="1">
    <source>
        <dbReference type="ARBA" id="ARBA00009437"/>
    </source>
</evidence>
<evidence type="ECO:0000313" key="6">
    <source>
        <dbReference type="EMBL" id="RBP83111.1"/>
    </source>
</evidence>
<keyword evidence="2" id="KW-0805">Transcription regulation</keyword>
<reference evidence="6 7" key="1">
    <citation type="submission" date="2018-06" db="EMBL/GenBank/DDBJ databases">
        <title>Genomic Encyclopedia of Type Strains, Phase III (KMG-III): the genomes of soil and plant-associated and newly described type strains.</title>
        <authorList>
            <person name="Whitman W."/>
        </authorList>
    </citation>
    <scope>NUCLEOTIDE SEQUENCE [LARGE SCALE GENOMIC DNA]</scope>
    <source>
        <strain evidence="6 7">CECT 7377</strain>
    </source>
</reference>
<keyword evidence="3" id="KW-0238">DNA-binding</keyword>
<dbReference type="RefSeq" id="WP_113916669.1">
    <property type="nucleotide sequence ID" value="NZ_QNSE01000007.1"/>
</dbReference>